<gene>
    <name evidence="1" type="ORF">A8806_108219</name>
</gene>
<comment type="caution">
    <text evidence="1">The sequence shown here is derived from an EMBL/GenBank/DDBJ whole genome shotgun (WGS) entry which is preliminary data.</text>
</comment>
<sequence length="68" mass="8066">MDWVLLEVVVDTIDVLQRFSKKSTVYRKFQREEKQKAVAVSYEKLRHAYSTLVRSICFIEEAQKNARS</sequence>
<accession>A0A2Y9CA83</accession>
<name>A0A2Y9CA83_9FIRM</name>
<keyword evidence="2" id="KW-1185">Reference proteome</keyword>
<evidence type="ECO:0000313" key="1">
    <source>
        <dbReference type="EMBL" id="PWJ28704.1"/>
    </source>
</evidence>
<dbReference type="AlphaFoldDB" id="A0A2Y9CA83"/>
<evidence type="ECO:0000313" key="2">
    <source>
        <dbReference type="Proteomes" id="UP000245845"/>
    </source>
</evidence>
<dbReference type="RefSeq" id="WP_109731875.1">
    <property type="nucleotide sequence ID" value="NZ_BAAACK010000003.1"/>
</dbReference>
<reference evidence="1 2" key="1">
    <citation type="submission" date="2018-05" db="EMBL/GenBank/DDBJ databases">
        <title>The Hungate 1000. A catalogue of reference genomes from the rumen microbiome.</title>
        <authorList>
            <person name="Kelly W."/>
        </authorList>
    </citation>
    <scope>NUCLEOTIDE SEQUENCE [LARGE SCALE GENOMIC DNA]</scope>
    <source>
        <strain evidence="1 2">NLAE-zl-C242</strain>
    </source>
</reference>
<dbReference type="EMBL" id="QGDL01000008">
    <property type="protein sequence ID" value="PWJ28704.1"/>
    <property type="molecule type" value="Genomic_DNA"/>
</dbReference>
<protein>
    <submittedName>
        <fullName evidence="1">Uncharacterized protein</fullName>
    </submittedName>
</protein>
<proteinExistence type="predicted"/>
<dbReference type="Proteomes" id="UP000245845">
    <property type="component" value="Unassembled WGS sequence"/>
</dbReference>
<organism evidence="1 2">
    <name type="scientific">Faecalicatena orotica</name>
    <dbReference type="NCBI Taxonomy" id="1544"/>
    <lineage>
        <taxon>Bacteria</taxon>
        <taxon>Bacillati</taxon>
        <taxon>Bacillota</taxon>
        <taxon>Clostridia</taxon>
        <taxon>Lachnospirales</taxon>
        <taxon>Lachnospiraceae</taxon>
        <taxon>Faecalicatena</taxon>
    </lineage>
</organism>